<evidence type="ECO:0000256" key="3">
    <source>
        <dbReference type="ARBA" id="ARBA00007226"/>
    </source>
</evidence>
<dbReference type="PROSITE" id="PS50279">
    <property type="entry name" value="BPTI_KUNITZ_2"/>
    <property type="match status" value="1"/>
</dbReference>
<comment type="subcellular location">
    <subcellularLocation>
        <location evidence="1">Nematocyst</location>
    </subcellularLocation>
    <subcellularLocation>
        <location evidence="2">Secreted</location>
    </subcellularLocation>
</comment>
<dbReference type="EMBL" id="RCHS01000065">
    <property type="protein sequence ID" value="RMX61253.1"/>
    <property type="molecule type" value="Genomic_DNA"/>
</dbReference>
<evidence type="ECO:0000256" key="1">
    <source>
        <dbReference type="ARBA" id="ARBA00004532"/>
    </source>
</evidence>
<dbReference type="STRING" id="46731.A0A3M6V5J8"/>
<feature type="domain" description="BPTI/Kunitz inhibitor" evidence="10">
    <location>
        <begin position="20"/>
        <end position="70"/>
    </location>
</feature>
<dbReference type="PROSITE" id="PS51465">
    <property type="entry name" value="KAZAL_2"/>
    <property type="match status" value="1"/>
</dbReference>
<evidence type="ECO:0000259" key="10">
    <source>
        <dbReference type="PROSITE" id="PS50279"/>
    </source>
</evidence>
<dbReference type="InterPro" id="IPR036880">
    <property type="entry name" value="Kunitz_BPTI_sf"/>
</dbReference>
<sequence length="220" mass="25590">MEFNGPLKLTMSFFAEFIRCNLTKQSGNCKASFPRWFFNRKTKQCEPFSYSGCNGNLNNFLSEYDCWKGCRAFIDCKKRCHAPFSRCVNNSRSEEECECIQECPKVTKEVCGSDNVTYDNECLLKKAACEKYTGIQIQFQGNTNQSSIVHHWLKPRIDARFVRFSPTSFFGQRCMRVELYGCKESHLYTDKAFKDCKKRCNAPFSRCVNNKEMQMYSGMS</sequence>
<dbReference type="SUPFAM" id="SSF57362">
    <property type="entry name" value="BPTI-like"/>
    <property type="match status" value="1"/>
</dbReference>
<dbReference type="PROSITE" id="PS50022">
    <property type="entry name" value="FA58C_3"/>
    <property type="match status" value="1"/>
</dbReference>
<dbReference type="PROSITE" id="PS01286">
    <property type="entry name" value="FA58C_2"/>
    <property type="match status" value="1"/>
</dbReference>
<proteinExistence type="inferred from homology"/>
<dbReference type="Pfam" id="PF07648">
    <property type="entry name" value="Kazal_2"/>
    <property type="match status" value="1"/>
</dbReference>
<evidence type="ECO:0000256" key="6">
    <source>
        <dbReference type="ARBA" id="ARBA00022900"/>
    </source>
</evidence>
<dbReference type="PANTHER" id="PTHR10083:SF374">
    <property type="entry name" value="BPTI_KUNITZ INHIBITOR DOMAIN-CONTAINING PROTEIN"/>
    <property type="match status" value="1"/>
</dbReference>
<evidence type="ECO:0000256" key="7">
    <source>
        <dbReference type="ARBA" id="ARBA00023157"/>
    </source>
</evidence>
<dbReference type="InterPro" id="IPR002350">
    <property type="entry name" value="Kazal_dom"/>
</dbReference>
<dbReference type="CDD" id="cd00104">
    <property type="entry name" value="KAZAL_FS"/>
    <property type="match status" value="1"/>
</dbReference>
<dbReference type="GO" id="GO:0005615">
    <property type="term" value="C:extracellular space"/>
    <property type="evidence" value="ECO:0007669"/>
    <property type="project" value="TreeGrafter"/>
</dbReference>
<dbReference type="Gene3D" id="2.60.120.260">
    <property type="entry name" value="Galactose-binding domain-like"/>
    <property type="match status" value="1"/>
</dbReference>
<dbReference type="Gene3D" id="4.10.410.10">
    <property type="entry name" value="Pancreatic trypsin inhibitor Kunitz domain"/>
    <property type="match status" value="1"/>
</dbReference>
<dbReference type="SUPFAM" id="SSF49785">
    <property type="entry name" value="Galactose-binding domain-like"/>
    <property type="match status" value="1"/>
</dbReference>
<gene>
    <name evidence="12" type="ORF">pdam_00007372</name>
</gene>
<dbReference type="PRINTS" id="PR00759">
    <property type="entry name" value="BASICPTASE"/>
</dbReference>
<dbReference type="InterPro" id="IPR008979">
    <property type="entry name" value="Galactose-bd-like_sf"/>
</dbReference>
<dbReference type="CDD" id="cd00109">
    <property type="entry name" value="Kunitz-type"/>
    <property type="match status" value="1"/>
</dbReference>
<evidence type="ECO:0000256" key="2">
    <source>
        <dbReference type="ARBA" id="ARBA00004613"/>
    </source>
</evidence>
<evidence type="ECO:0000313" key="12">
    <source>
        <dbReference type="EMBL" id="RMX61253.1"/>
    </source>
</evidence>
<keyword evidence="7" id="KW-1015">Disulfide bond</keyword>
<keyword evidence="13" id="KW-1185">Reference proteome</keyword>
<comment type="similarity">
    <text evidence="3">Belongs to the venom Kunitz-type family. Sea anemone type 2 potassium channel toxin subfamily.</text>
</comment>
<keyword evidence="8" id="KW-0166">Nematocyst</keyword>
<dbReference type="PANTHER" id="PTHR10083">
    <property type="entry name" value="KUNITZ-TYPE PROTEASE INHIBITOR-RELATED"/>
    <property type="match status" value="1"/>
</dbReference>
<dbReference type="Pfam" id="PF00014">
    <property type="entry name" value="Kunitz_BPTI"/>
    <property type="match status" value="1"/>
</dbReference>
<dbReference type="InterPro" id="IPR000421">
    <property type="entry name" value="FA58C"/>
</dbReference>
<organism evidence="12 13">
    <name type="scientific">Pocillopora damicornis</name>
    <name type="common">Cauliflower coral</name>
    <name type="synonym">Millepora damicornis</name>
    <dbReference type="NCBI Taxonomy" id="46731"/>
    <lineage>
        <taxon>Eukaryota</taxon>
        <taxon>Metazoa</taxon>
        <taxon>Cnidaria</taxon>
        <taxon>Anthozoa</taxon>
        <taxon>Hexacorallia</taxon>
        <taxon>Scleractinia</taxon>
        <taxon>Astrocoeniina</taxon>
        <taxon>Pocilloporidae</taxon>
        <taxon>Pocillopora</taxon>
    </lineage>
</organism>
<dbReference type="InterPro" id="IPR020901">
    <property type="entry name" value="Prtase_inh_Kunz-CS"/>
</dbReference>
<reference evidence="12 13" key="1">
    <citation type="journal article" date="2018" name="Sci. Rep.">
        <title>Comparative analysis of the Pocillopora damicornis genome highlights role of immune system in coral evolution.</title>
        <authorList>
            <person name="Cunning R."/>
            <person name="Bay R.A."/>
            <person name="Gillette P."/>
            <person name="Baker A.C."/>
            <person name="Traylor-Knowles N."/>
        </authorList>
    </citation>
    <scope>NUCLEOTIDE SEQUENCE [LARGE SCALE GENOMIC DNA]</scope>
    <source>
        <strain evidence="12">RSMAS</strain>
        <tissue evidence="12">Whole animal</tissue>
    </source>
</reference>
<keyword evidence="6" id="KW-0722">Serine protease inhibitor</keyword>
<feature type="domain" description="F5/8 type C" evidence="9">
    <location>
        <begin position="139"/>
        <end position="182"/>
    </location>
</feature>
<dbReference type="PROSITE" id="PS00280">
    <property type="entry name" value="BPTI_KUNITZ_1"/>
    <property type="match status" value="1"/>
</dbReference>
<comment type="caution">
    <text evidence="12">The sequence shown here is derived from an EMBL/GenBank/DDBJ whole genome shotgun (WGS) entry which is preliminary data.</text>
</comment>
<dbReference type="SMART" id="SM00131">
    <property type="entry name" value="KU"/>
    <property type="match status" value="1"/>
</dbReference>
<dbReference type="InterPro" id="IPR050098">
    <property type="entry name" value="TFPI/VKTCI-like"/>
</dbReference>
<evidence type="ECO:0000259" key="9">
    <source>
        <dbReference type="PROSITE" id="PS50022"/>
    </source>
</evidence>
<dbReference type="AlphaFoldDB" id="A0A3M6V5J8"/>
<evidence type="ECO:0000256" key="5">
    <source>
        <dbReference type="ARBA" id="ARBA00022690"/>
    </source>
</evidence>
<dbReference type="GO" id="GO:0042151">
    <property type="term" value="C:nematocyst"/>
    <property type="evidence" value="ECO:0007669"/>
    <property type="project" value="UniProtKB-SubCell"/>
</dbReference>
<evidence type="ECO:0000256" key="8">
    <source>
        <dbReference type="ARBA" id="ARBA00023331"/>
    </source>
</evidence>
<keyword evidence="5" id="KW-0646">Protease inhibitor</keyword>
<name>A0A3M6V5J8_POCDA</name>
<dbReference type="InterPro" id="IPR002223">
    <property type="entry name" value="Kunitz_BPTI"/>
</dbReference>
<evidence type="ECO:0000256" key="4">
    <source>
        <dbReference type="ARBA" id="ARBA00022525"/>
    </source>
</evidence>
<feature type="domain" description="Kazal-like" evidence="11">
    <location>
        <begin position="98"/>
        <end position="145"/>
    </location>
</feature>
<keyword evidence="4" id="KW-0964">Secreted</keyword>
<evidence type="ECO:0000259" key="11">
    <source>
        <dbReference type="PROSITE" id="PS51465"/>
    </source>
</evidence>
<accession>A0A3M6V5J8</accession>
<evidence type="ECO:0000313" key="13">
    <source>
        <dbReference type="Proteomes" id="UP000275408"/>
    </source>
</evidence>
<dbReference type="SUPFAM" id="SSF100895">
    <property type="entry name" value="Kazal-type serine protease inhibitors"/>
    <property type="match status" value="1"/>
</dbReference>
<protein>
    <recommendedName>
        <fullName evidence="14">Kazal-like domain-containing protein</fullName>
    </recommendedName>
</protein>
<dbReference type="GO" id="GO:0004867">
    <property type="term" value="F:serine-type endopeptidase inhibitor activity"/>
    <property type="evidence" value="ECO:0007669"/>
    <property type="project" value="UniProtKB-KW"/>
</dbReference>
<evidence type="ECO:0008006" key="14">
    <source>
        <dbReference type="Google" id="ProtNLM"/>
    </source>
</evidence>
<dbReference type="SMART" id="SM00280">
    <property type="entry name" value="KAZAL"/>
    <property type="match status" value="1"/>
</dbReference>
<dbReference type="InterPro" id="IPR036058">
    <property type="entry name" value="Kazal_dom_sf"/>
</dbReference>
<dbReference type="Proteomes" id="UP000275408">
    <property type="component" value="Unassembled WGS sequence"/>
</dbReference>